<name>A0A7W9LAK6_9ACTN</name>
<comment type="similarity">
    <text evidence="1">Belongs to the complex I 30 kDa subunit family.</text>
</comment>
<dbReference type="GO" id="GO:0008137">
    <property type="term" value="F:NADH dehydrogenase (ubiquinone) activity"/>
    <property type="evidence" value="ECO:0007669"/>
    <property type="project" value="InterPro"/>
</dbReference>
<evidence type="ECO:0000313" key="4">
    <source>
        <dbReference type="EMBL" id="MBB5776563.1"/>
    </source>
</evidence>
<evidence type="ECO:0000259" key="3">
    <source>
        <dbReference type="Pfam" id="PF00329"/>
    </source>
</evidence>
<reference evidence="4 5" key="1">
    <citation type="submission" date="2020-08" db="EMBL/GenBank/DDBJ databases">
        <title>Sequencing the genomes of 1000 actinobacteria strains.</title>
        <authorList>
            <person name="Klenk H.-P."/>
        </authorList>
    </citation>
    <scope>NUCLEOTIDE SEQUENCE [LARGE SCALE GENOMIC DNA]</scope>
    <source>
        <strain evidence="4 5">DSM 45507</strain>
    </source>
</reference>
<dbReference type="EMBL" id="JACHMB010000001">
    <property type="protein sequence ID" value="MBB5776563.1"/>
    <property type="molecule type" value="Genomic_DNA"/>
</dbReference>
<feature type="region of interest" description="Disordered" evidence="2">
    <location>
        <begin position="143"/>
        <end position="176"/>
    </location>
</feature>
<dbReference type="PANTHER" id="PTHR10884">
    <property type="entry name" value="NADH DEHYDROGENASE UBIQUINONE IRON-SULFUR PROTEIN 3"/>
    <property type="match status" value="1"/>
</dbReference>
<dbReference type="RefSeq" id="WP_313044259.1">
    <property type="nucleotide sequence ID" value="NZ_JACHMB010000001.1"/>
</dbReference>
<organism evidence="4 5">
    <name type="scientific">Nonomuraea jabiensis</name>
    <dbReference type="NCBI Taxonomy" id="882448"/>
    <lineage>
        <taxon>Bacteria</taxon>
        <taxon>Bacillati</taxon>
        <taxon>Actinomycetota</taxon>
        <taxon>Actinomycetes</taxon>
        <taxon>Streptosporangiales</taxon>
        <taxon>Streptosporangiaceae</taxon>
        <taxon>Nonomuraea</taxon>
    </lineage>
</organism>
<comment type="caution">
    <text evidence="4">The sequence shown here is derived from an EMBL/GenBank/DDBJ whole genome shotgun (WGS) entry which is preliminary data.</text>
</comment>
<sequence length="176" mass="19589">MQARFGDRAEISESYGDTTIDVTPADWIELLTFVRDDLGYAFFDWLTGVDDPPDAFLVVAHVYNLTAGARLLLRTRVPREDPHLPTAVGVYRGANWHERETYEMFGVIFDDHPYLVPLLLPDGFEGHPLRKDFILAARVAKPWPGAKEPGESGHGAPSRRKTLPPGVPADWGPPDA</sequence>
<proteinExistence type="inferred from homology"/>
<accession>A0A7W9LAK6</accession>
<dbReference type="AlphaFoldDB" id="A0A7W9LAK6"/>
<dbReference type="InterPro" id="IPR001268">
    <property type="entry name" value="NADH_UbQ_OxRdtase_30kDa_su"/>
</dbReference>
<evidence type="ECO:0000256" key="2">
    <source>
        <dbReference type="SAM" id="MobiDB-lite"/>
    </source>
</evidence>
<dbReference type="SUPFAM" id="SSF143243">
    <property type="entry name" value="Nqo5-like"/>
    <property type="match status" value="1"/>
</dbReference>
<dbReference type="InterPro" id="IPR037232">
    <property type="entry name" value="NADH_quin_OxRdtase_su_C/D-like"/>
</dbReference>
<protein>
    <submittedName>
        <fullName evidence="4">NADH-quinone oxidoreductase subunit C</fullName>
    </submittedName>
</protein>
<dbReference type="Proteomes" id="UP000579153">
    <property type="component" value="Unassembled WGS sequence"/>
</dbReference>
<evidence type="ECO:0000256" key="1">
    <source>
        <dbReference type="ARBA" id="ARBA00007569"/>
    </source>
</evidence>
<dbReference type="Pfam" id="PF00329">
    <property type="entry name" value="Complex1_30kDa"/>
    <property type="match status" value="1"/>
</dbReference>
<gene>
    <name evidence="4" type="ORF">HD596_003319</name>
</gene>
<dbReference type="PANTHER" id="PTHR10884:SF14">
    <property type="entry name" value="NADH DEHYDROGENASE [UBIQUINONE] IRON-SULFUR PROTEIN 3, MITOCHONDRIAL"/>
    <property type="match status" value="1"/>
</dbReference>
<feature type="domain" description="NADH:ubiquinone oxidoreductase 30kDa subunit" evidence="3">
    <location>
        <begin position="20"/>
        <end position="137"/>
    </location>
</feature>
<keyword evidence="5" id="KW-1185">Reference proteome</keyword>
<dbReference type="Gene3D" id="3.30.460.80">
    <property type="entry name" value="NADH:ubiquinone oxidoreductase, 30kDa subunit"/>
    <property type="match status" value="1"/>
</dbReference>
<evidence type="ECO:0000313" key="5">
    <source>
        <dbReference type="Proteomes" id="UP000579153"/>
    </source>
</evidence>